<feature type="chain" id="PRO_5032924515" evidence="1">
    <location>
        <begin position="19"/>
        <end position="281"/>
    </location>
</feature>
<sequence length="281" mass="28842">MLARVLGCALLVSLPAGGASCRAAPAMETISYGPAPAQQADLRLPTGKAPFPVAILIHGGCWRAAVSRSDTDALAAALTRRGIATLNIEYRRVGDPGGGWPGTFADIAAASDHLAAIAAAQHLDLRRVTIIGHSSGAHLALWEASRPRLPAPWSAVALHPVSVVAIDGPATLAPFVGRDAQACGGPAIVPLMGGTPTQKPRDYRLASAADHLPLGVRQLLIEAVFAPIMQPYAAQARASGDTVDVLTPPGATHHDIIEPGTPNGAAVVDFIVSKAFPPPGR</sequence>
<comment type="caution">
    <text evidence="3">The sequence shown here is derived from an EMBL/GenBank/DDBJ whole genome shotgun (WGS) entry which is preliminary data.</text>
</comment>
<dbReference type="GO" id="GO:0052689">
    <property type="term" value="F:carboxylic ester hydrolase activity"/>
    <property type="evidence" value="ECO:0007669"/>
    <property type="project" value="TreeGrafter"/>
</dbReference>
<organism evidence="3 4">
    <name type="scientific">Endobacter medicaginis</name>
    <dbReference type="NCBI Taxonomy" id="1181271"/>
    <lineage>
        <taxon>Bacteria</taxon>
        <taxon>Pseudomonadati</taxon>
        <taxon>Pseudomonadota</taxon>
        <taxon>Alphaproteobacteria</taxon>
        <taxon>Acetobacterales</taxon>
        <taxon>Acetobacteraceae</taxon>
        <taxon>Endobacter</taxon>
    </lineage>
</organism>
<gene>
    <name evidence="3" type="ORF">FHR90_001747</name>
</gene>
<feature type="domain" description="BD-FAE-like" evidence="2">
    <location>
        <begin position="41"/>
        <end position="145"/>
    </location>
</feature>
<feature type="signal peptide" evidence="1">
    <location>
        <begin position="1"/>
        <end position="18"/>
    </location>
</feature>
<dbReference type="Pfam" id="PF20434">
    <property type="entry name" value="BD-FAE"/>
    <property type="match status" value="1"/>
</dbReference>
<dbReference type="AlphaFoldDB" id="A0A839UZ62"/>
<evidence type="ECO:0000259" key="2">
    <source>
        <dbReference type="Pfam" id="PF20434"/>
    </source>
</evidence>
<dbReference type="SUPFAM" id="SSF53474">
    <property type="entry name" value="alpha/beta-Hydrolases"/>
    <property type="match status" value="1"/>
</dbReference>
<dbReference type="EMBL" id="JACHXV010000005">
    <property type="protein sequence ID" value="MBB3173915.1"/>
    <property type="molecule type" value="Genomic_DNA"/>
</dbReference>
<evidence type="ECO:0000256" key="1">
    <source>
        <dbReference type="SAM" id="SignalP"/>
    </source>
</evidence>
<dbReference type="PROSITE" id="PS51257">
    <property type="entry name" value="PROKAR_LIPOPROTEIN"/>
    <property type="match status" value="1"/>
</dbReference>
<protein>
    <submittedName>
        <fullName evidence="3">Acetyl esterase/lipase</fullName>
    </submittedName>
</protein>
<dbReference type="Proteomes" id="UP000557688">
    <property type="component" value="Unassembled WGS sequence"/>
</dbReference>
<dbReference type="RefSeq" id="WP_183275053.1">
    <property type="nucleotide sequence ID" value="NZ_JACHXV010000005.1"/>
</dbReference>
<reference evidence="3 4" key="1">
    <citation type="submission" date="2020-08" db="EMBL/GenBank/DDBJ databases">
        <title>Genomic Encyclopedia of Type Strains, Phase III (KMG-III): the genomes of soil and plant-associated and newly described type strains.</title>
        <authorList>
            <person name="Whitman W."/>
        </authorList>
    </citation>
    <scope>NUCLEOTIDE SEQUENCE [LARGE SCALE GENOMIC DNA]</scope>
    <source>
        <strain evidence="3 4">CECT 8088</strain>
    </source>
</reference>
<accession>A0A839UZ62</accession>
<dbReference type="PANTHER" id="PTHR43265">
    <property type="entry name" value="ESTERASE ESTD"/>
    <property type="match status" value="1"/>
</dbReference>
<keyword evidence="4" id="KW-1185">Reference proteome</keyword>
<dbReference type="Gene3D" id="3.40.50.1820">
    <property type="entry name" value="alpha/beta hydrolase"/>
    <property type="match status" value="1"/>
</dbReference>
<keyword evidence="1" id="KW-0732">Signal</keyword>
<name>A0A839UZ62_9PROT</name>
<dbReference type="InterPro" id="IPR049492">
    <property type="entry name" value="BD-FAE-like_dom"/>
</dbReference>
<proteinExistence type="predicted"/>
<dbReference type="PANTHER" id="PTHR43265:SF1">
    <property type="entry name" value="ESTERASE ESTD"/>
    <property type="match status" value="1"/>
</dbReference>
<dbReference type="InterPro" id="IPR029058">
    <property type="entry name" value="AB_hydrolase_fold"/>
</dbReference>
<evidence type="ECO:0000313" key="3">
    <source>
        <dbReference type="EMBL" id="MBB3173915.1"/>
    </source>
</evidence>
<dbReference type="InterPro" id="IPR053145">
    <property type="entry name" value="AB_hydrolase_Est10"/>
</dbReference>
<evidence type="ECO:0000313" key="4">
    <source>
        <dbReference type="Proteomes" id="UP000557688"/>
    </source>
</evidence>